<dbReference type="Gene3D" id="3.30.230.10">
    <property type="match status" value="1"/>
</dbReference>
<dbReference type="InterPro" id="IPR036034">
    <property type="entry name" value="PDZ_sf"/>
</dbReference>
<keyword evidence="3" id="KW-1185">Reference proteome</keyword>
<sequence>MTRRAATVLASGICFVILLGIMFVVPVPFVSWSPGVAQNALGSFDNRPVVEVDGKAGPPTSGQLLMIPTAITRPGSQLTFPEALGDYLAAHRDVQPRDWVYPVGQSAAELDAARIAGIKTAQQSATVAALRVAGVEVRQNPVVSSVSTGGPSYRLLTVGDIVETVNGTSVQTSAEVSEIVSGLTVGDPVKFGIVRQGASMDVTVTTQASASSRDVPRIGITMDEGYRYAPHPEFAMDERNQNSSSGLMLALALYERVSNQDITGGRIIAGTGTIEPTGAVGVTRGIDEKVYAAERLGASVFLVPASNCSEAHRLSTRMTLVKVNKLDDAVNSLHALNTIPNAVVPTC</sequence>
<dbReference type="GO" id="GO:0004252">
    <property type="term" value="F:serine-type endopeptidase activity"/>
    <property type="evidence" value="ECO:0007669"/>
    <property type="project" value="InterPro"/>
</dbReference>
<evidence type="ECO:0000259" key="1">
    <source>
        <dbReference type="SMART" id="SM00228"/>
    </source>
</evidence>
<name>A0A1H9QY19_9ACTN</name>
<reference evidence="2 3" key="1">
    <citation type="submission" date="2016-10" db="EMBL/GenBank/DDBJ databases">
        <authorList>
            <person name="de Groot N.N."/>
        </authorList>
    </citation>
    <scope>NUCLEOTIDE SEQUENCE [LARGE SCALE GENOMIC DNA]</scope>
    <source>
        <strain evidence="2 3">DSM 16859</strain>
    </source>
</reference>
<gene>
    <name evidence="2" type="ORF">SAMN05443377_10510</name>
</gene>
<dbReference type="SUPFAM" id="SSF54211">
    <property type="entry name" value="Ribosomal protein S5 domain 2-like"/>
    <property type="match status" value="1"/>
</dbReference>
<evidence type="ECO:0000313" key="3">
    <source>
        <dbReference type="Proteomes" id="UP000198815"/>
    </source>
</evidence>
<dbReference type="AlphaFoldDB" id="A0A1H9QY19"/>
<dbReference type="GO" id="GO:0006508">
    <property type="term" value="P:proteolysis"/>
    <property type="evidence" value="ECO:0007669"/>
    <property type="project" value="InterPro"/>
</dbReference>
<dbReference type="InterPro" id="IPR020568">
    <property type="entry name" value="Ribosomal_Su5_D2-typ_SF"/>
</dbReference>
<dbReference type="EMBL" id="FOGZ01000005">
    <property type="protein sequence ID" value="SER65356.1"/>
    <property type="molecule type" value="Genomic_DNA"/>
</dbReference>
<dbReference type="SUPFAM" id="SSF50156">
    <property type="entry name" value="PDZ domain-like"/>
    <property type="match status" value="1"/>
</dbReference>
<dbReference type="InterPro" id="IPR001478">
    <property type="entry name" value="PDZ"/>
</dbReference>
<dbReference type="Proteomes" id="UP000198815">
    <property type="component" value="Unassembled WGS sequence"/>
</dbReference>
<accession>A0A1H9QY19</accession>
<dbReference type="InterPro" id="IPR014721">
    <property type="entry name" value="Ribsml_uS5_D2-typ_fold_subgr"/>
</dbReference>
<organism evidence="2 3">
    <name type="scientific">Propionibacterium cyclohexanicum</name>
    <dbReference type="NCBI Taxonomy" id="64702"/>
    <lineage>
        <taxon>Bacteria</taxon>
        <taxon>Bacillati</taxon>
        <taxon>Actinomycetota</taxon>
        <taxon>Actinomycetes</taxon>
        <taxon>Propionibacteriales</taxon>
        <taxon>Propionibacteriaceae</taxon>
        <taxon>Propionibacterium</taxon>
    </lineage>
</organism>
<dbReference type="GO" id="GO:0004176">
    <property type="term" value="F:ATP-dependent peptidase activity"/>
    <property type="evidence" value="ECO:0007669"/>
    <property type="project" value="InterPro"/>
</dbReference>
<feature type="domain" description="PDZ" evidence="1">
    <location>
        <begin position="131"/>
        <end position="197"/>
    </location>
</feature>
<dbReference type="RefSeq" id="WP_177170051.1">
    <property type="nucleotide sequence ID" value="NZ_FOGZ01000005.1"/>
</dbReference>
<dbReference type="InterPro" id="IPR008269">
    <property type="entry name" value="Lon_proteolytic"/>
</dbReference>
<evidence type="ECO:0000313" key="2">
    <source>
        <dbReference type="EMBL" id="SER65356.1"/>
    </source>
</evidence>
<dbReference type="SMART" id="SM00228">
    <property type="entry name" value="PDZ"/>
    <property type="match status" value="1"/>
</dbReference>
<protein>
    <submittedName>
        <fullName evidence="2">PDZ domain-containing protein</fullName>
    </submittedName>
</protein>
<dbReference type="Pfam" id="PF05362">
    <property type="entry name" value="Lon_C"/>
    <property type="match status" value="1"/>
</dbReference>
<dbReference type="Pfam" id="PF13180">
    <property type="entry name" value="PDZ_2"/>
    <property type="match status" value="1"/>
</dbReference>
<proteinExistence type="predicted"/>
<dbReference type="Gene3D" id="2.30.42.10">
    <property type="match status" value="1"/>
</dbReference>
<dbReference type="STRING" id="64702.SAMN05443377_10510"/>